<evidence type="ECO:0000256" key="1">
    <source>
        <dbReference type="ARBA" id="ARBA00004141"/>
    </source>
</evidence>
<reference evidence="5" key="1">
    <citation type="submission" date="2022-11" db="UniProtKB">
        <authorList>
            <consortium name="EnsemblMetazoa"/>
        </authorList>
    </citation>
    <scope>IDENTIFICATION</scope>
</reference>
<dbReference type="InterPro" id="IPR050327">
    <property type="entry name" value="Proton-linked_MCT"/>
</dbReference>
<evidence type="ECO:0000313" key="6">
    <source>
        <dbReference type="Proteomes" id="UP000887568"/>
    </source>
</evidence>
<dbReference type="GO" id="GO:0016020">
    <property type="term" value="C:membrane"/>
    <property type="evidence" value="ECO:0007669"/>
    <property type="project" value="UniProtKB-SubCell"/>
</dbReference>
<protein>
    <recommendedName>
        <fullName evidence="4">Major facilitator superfamily (MFS) profile domain-containing protein</fullName>
    </recommendedName>
</protein>
<organism evidence="5 6">
    <name type="scientific">Patiria miniata</name>
    <name type="common">Bat star</name>
    <name type="synonym">Asterina miniata</name>
    <dbReference type="NCBI Taxonomy" id="46514"/>
    <lineage>
        <taxon>Eukaryota</taxon>
        <taxon>Metazoa</taxon>
        <taxon>Echinodermata</taxon>
        <taxon>Eleutherozoa</taxon>
        <taxon>Asterozoa</taxon>
        <taxon>Asteroidea</taxon>
        <taxon>Valvatacea</taxon>
        <taxon>Valvatida</taxon>
        <taxon>Asterinidae</taxon>
        <taxon>Patiria</taxon>
    </lineage>
</organism>
<dbReference type="SUPFAM" id="SSF103473">
    <property type="entry name" value="MFS general substrate transporter"/>
    <property type="match status" value="1"/>
</dbReference>
<feature type="transmembrane region" description="Helical" evidence="3">
    <location>
        <begin position="241"/>
        <end position="265"/>
    </location>
</feature>
<evidence type="ECO:0000256" key="3">
    <source>
        <dbReference type="SAM" id="Phobius"/>
    </source>
</evidence>
<feature type="transmembrane region" description="Helical" evidence="3">
    <location>
        <begin position="77"/>
        <end position="94"/>
    </location>
</feature>
<dbReference type="InterPro" id="IPR020846">
    <property type="entry name" value="MFS_dom"/>
</dbReference>
<dbReference type="Proteomes" id="UP000887568">
    <property type="component" value="Unplaced"/>
</dbReference>
<dbReference type="OMA" id="WGCVVKS"/>
<dbReference type="InterPro" id="IPR011701">
    <property type="entry name" value="MFS"/>
</dbReference>
<proteinExistence type="predicted"/>
<feature type="transmembrane region" description="Helical" evidence="3">
    <location>
        <begin position="364"/>
        <end position="386"/>
    </location>
</feature>
<name>A0A913ZIT8_PATMI</name>
<feature type="transmembrane region" description="Helical" evidence="3">
    <location>
        <begin position="100"/>
        <end position="119"/>
    </location>
</feature>
<feature type="transmembrane region" description="Helical" evidence="3">
    <location>
        <begin position="398"/>
        <end position="419"/>
    </location>
</feature>
<accession>A0A913ZIT8</accession>
<dbReference type="GO" id="GO:0008028">
    <property type="term" value="F:monocarboxylic acid transmembrane transporter activity"/>
    <property type="evidence" value="ECO:0007669"/>
    <property type="project" value="TreeGrafter"/>
</dbReference>
<feature type="transmembrane region" description="Helical" evidence="3">
    <location>
        <begin position="12"/>
        <end position="32"/>
    </location>
</feature>
<dbReference type="PANTHER" id="PTHR11360">
    <property type="entry name" value="MONOCARBOXYLATE TRANSPORTER"/>
    <property type="match status" value="1"/>
</dbReference>
<dbReference type="Gene3D" id="1.20.1250.20">
    <property type="entry name" value="MFS general substrate transporter like domains"/>
    <property type="match status" value="2"/>
</dbReference>
<keyword evidence="3" id="KW-1133">Transmembrane helix</keyword>
<keyword evidence="3" id="KW-0812">Transmembrane</keyword>
<evidence type="ECO:0000259" key="4">
    <source>
        <dbReference type="PROSITE" id="PS50850"/>
    </source>
</evidence>
<dbReference type="PROSITE" id="PS50850">
    <property type="entry name" value="MFS"/>
    <property type="match status" value="1"/>
</dbReference>
<feature type="transmembrane region" description="Helical" evidence="3">
    <location>
        <begin position="162"/>
        <end position="183"/>
    </location>
</feature>
<evidence type="ECO:0000313" key="5">
    <source>
        <dbReference type="EnsemblMetazoa" id="XP_038051284.1"/>
    </source>
</evidence>
<dbReference type="OrthoDB" id="5667at2759"/>
<dbReference type="InterPro" id="IPR036259">
    <property type="entry name" value="MFS_trans_sf"/>
</dbReference>
<dbReference type="Pfam" id="PF07690">
    <property type="entry name" value="MFS_1"/>
    <property type="match status" value="1"/>
</dbReference>
<feature type="compositionally biased region" description="Basic and acidic residues" evidence="2">
    <location>
        <begin position="192"/>
        <end position="208"/>
    </location>
</feature>
<feature type="transmembrane region" description="Helical" evidence="3">
    <location>
        <begin position="303"/>
        <end position="325"/>
    </location>
</feature>
<feature type="transmembrane region" description="Helical" evidence="3">
    <location>
        <begin position="131"/>
        <end position="150"/>
    </location>
</feature>
<comment type="subcellular location">
    <subcellularLocation>
        <location evidence="1">Membrane</location>
        <topology evidence="1">Multi-pass membrane protein</topology>
    </subcellularLocation>
</comment>
<sequence>MEFNRYGCFITLFAFINNLIWGCVVKSMGVLLPTLREQFTTETWIIGTVAALMGATSDVAGLLTLPLENVFGCRRVLIFNSVVGSIGLVLVAFATSTVHFALAFCTLAGPAFGISGVLSKALLARHFTKHYALACGLGYSGQAVALLTFAPLTQLFLDTYGWRGAVLLIGGFSMHHLPSALVVRDAKPQYESLKDSPCDNPDNTDHGRRQGGNESDDGTISIKAFWLRLCKALDLAIFFEFNFWIVLTCRFGITSTFVSWLLYFVPHLQVKGFSPQVAASLCTAAAVGFAFGTVIWSPFIDRGLIKCSTAIIISSLALTFSFVVDPWVNEVIGYVIITFIYGLFASALYTLIDVITKDLINHDRLVSAFGWMRAFFVGRLIAGFLPGWIYDASGTYDMAFILLGLIQTASLIPLIIGILRKTF</sequence>
<feature type="domain" description="Major facilitator superfamily (MFS) profile" evidence="4">
    <location>
        <begin position="10"/>
        <end position="422"/>
    </location>
</feature>
<dbReference type="PANTHER" id="PTHR11360:SF303">
    <property type="entry name" value="MAJOR FACILITATOR SUPERFAMILY (MFS) PROFILE DOMAIN-CONTAINING PROTEIN"/>
    <property type="match status" value="1"/>
</dbReference>
<evidence type="ECO:0000256" key="2">
    <source>
        <dbReference type="SAM" id="MobiDB-lite"/>
    </source>
</evidence>
<keyword evidence="6" id="KW-1185">Reference proteome</keyword>
<feature type="region of interest" description="Disordered" evidence="2">
    <location>
        <begin position="192"/>
        <end position="215"/>
    </location>
</feature>
<feature type="transmembrane region" description="Helical" evidence="3">
    <location>
        <begin position="277"/>
        <end position="296"/>
    </location>
</feature>
<feature type="transmembrane region" description="Helical" evidence="3">
    <location>
        <begin position="331"/>
        <end position="352"/>
    </location>
</feature>
<dbReference type="RefSeq" id="XP_038051284.1">
    <property type="nucleotide sequence ID" value="XM_038195356.1"/>
</dbReference>
<dbReference type="GeneID" id="119724345"/>
<dbReference type="AlphaFoldDB" id="A0A913ZIT8"/>
<dbReference type="EnsemblMetazoa" id="XM_038195356.1">
    <property type="protein sequence ID" value="XP_038051284.1"/>
    <property type="gene ID" value="LOC119724345"/>
</dbReference>
<feature type="transmembrane region" description="Helical" evidence="3">
    <location>
        <begin position="44"/>
        <end position="65"/>
    </location>
</feature>
<keyword evidence="3" id="KW-0472">Membrane</keyword>